<evidence type="ECO:0000256" key="2">
    <source>
        <dbReference type="ARBA" id="ARBA00023157"/>
    </source>
</evidence>
<dbReference type="Pfam" id="PF01630">
    <property type="entry name" value="Glyco_hydro_56"/>
    <property type="match status" value="1"/>
</dbReference>
<dbReference type="PANTHER" id="PTHR11769">
    <property type="entry name" value="HYALURONIDASE"/>
    <property type="match status" value="1"/>
</dbReference>
<proteinExistence type="inferred from homology"/>
<dbReference type="InterPro" id="IPR013785">
    <property type="entry name" value="Aldolase_TIM"/>
</dbReference>
<feature type="chain" id="PRO_5037884637" description="Hyaluronidase" evidence="4">
    <location>
        <begin position="28"/>
        <end position="163"/>
    </location>
</feature>
<accession>A0A915PHQ8</accession>
<dbReference type="GO" id="GO:0005975">
    <property type="term" value="P:carbohydrate metabolic process"/>
    <property type="evidence" value="ECO:0007669"/>
    <property type="project" value="InterPro"/>
</dbReference>
<name>A0A915PHQ8_9BILA</name>
<dbReference type="Proteomes" id="UP000887581">
    <property type="component" value="Unplaced"/>
</dbReference>
<protein>
    <recommendedName>
        <fullName evidence="3">Hyaluronidase</fullName>
        <ecNumber evidence="3">3.2.1.35</ecNumber>
    </recommendedName>
</protein>
<keyword evidence="4" id="KW-0732">Signal</keyword>
<evidence type="ECO:0000313" key="6">
    <source>
        <dbReference type="WBParaSite" id="sdigi.contig1165.g10242.t1"/>
    </source>
</evidence>
<dbReference type="WBParaSite" id="sdigi.contig1165.g10242.t1">
    <property type="protein sequence ID" value="sdigi.contig1165.g10242.t1"/>
    <property type="gene ID" value="sdigi.contig1165.g10242"/>
</dbReference>
<dbReference type="GO" id="GO:0004415">
    <property type="term" value="F:hyalurononglucosaminidase activity"/>
    <property type="evidence" value="ECO:0007669"/>
    <property type="project" value="UniProtKB-UniRule"/>
</dbReference>
<keyword evidence="3" id="KW-0378">Hydrolase</keyword>
<dbReference type="EC" id="3.2.1.35" evidence="3"/>
<dbReference type="PANTHER" id="PTHR11769:SF35">
    <property type="entry name" value="HYALURONIDASE"/>
    <property type="match status" value="1"/>
</dbReference>
<dbReference type="AlphaFoldDB" id="A0A915PHQ8"/>
<evidence type="ECO:0000313" key="5">
    <source>
        <dbReference type="Proteomes" id="UP000887581"/>
    </source>
</evidence>
<keyword evidence="2" id="KW-1015">Disulfide bond</keyword>
<dbReference type="GO" id="GO:0030214">
    <property type="term" value="P:hyaluronan catabolic process"/>
    <property type="evidence" value="ECO:0007669"/>
    <property type="project" value="TreeGrafter"/>
</dbReference>
<dbReference type="InterPro" id="IPR018155">
    <property type="entry name" value="Hyaluronidase"/>
</dbReference>
<sequence length="163" mass="19228">MIRSLLKILTNAWLTIIWNVPSEQCESHYTIPVQEYGILVNDRQKFYGNNIVTLYEEKFGLYPYYRNFSDPKSAINGGIPQRASIKAHLSKVRLDIAKAMPNRSFDGLAIVDYEKWRPLWEHNWYTKRIYQRESVAYVKQRYKSISDRSAELIAINEFNRAAM</sequence>
<evidence type="ECO:0000256" key="3">
    <source>
        <dbReference type="RuleBase" id="RU610713"/>
    </source>
</evidence>
<dbReference type="PRINTS" id="PR00846">
    <property type="entry name" value="GLHYDRLASE56"/>
</dbReference>
<evidence type="ECO:0000256" key="1">
    <source>
        <dbReference type="ARBA" id="ARBA00008871"/>
    </source>
</evidence>
<dbReference type="SUPFAM" id="SSF51445">
    <property type="entry name" value="(Trans)glycosidases"/>
    <property type="match status" value="1"/>
</dbReference>
<comment type="similarity">
    <text evidence="1 3">Belongs to the glycosyl hydrolase 56 family.</text>
</comment>
<evidence type="ECO:0000256" key="4">
    <source>
        <dbReference type="SAM" id="SignalP"/>
    </source>
</evidence>
<feature type="signal peptide" evidence="4">
    <location>
        <begin position="1"/>
        <end position="27"/>
    </location>
</feature>
<keyword evidence="3" id="KW-0326">Glycosidase</keyword>
<reference evidence="6" key="1">
    <citation type="submission" date="2022-11" db="UniProtKB">
        <authorList>
            <consortium name="WormBaseParasite"/>
        </authorList>
    </citation>
    <scope>IDENTIFICATION</scope>
</reference>
<dbReference type="InterPro" id="IPR017853">
    <property type="entry name" value="GH"/>
</dbReference>
<dbReference type="Gene3D" id="3.20.20.70">
    <property type="entry name" value="Aldolase class I"/>
    <property type="match status" value="1"/>
</dbReference>
<keyword evidence="5" id="KW-1185">Reference proteome</keyword>
<organism evidence="5 6">
    <name type="scientific">Setaria digitata</name>
    <dbReference type="NCBI Taxonomy" id="48799"/>
    <lineage>
        <taxon>Eukaryota</taxon>
        <taxon>Metazoa</taxon>
        <taxon>Ecdysozoa</taxon>
        <taxon>Nematoda</taxon>
        <taxon>Chromadorea</taxon>
        <taxon>Rhabditida</taxon>
        <taxon>Spirurina</taxon>
        <taxon>Spiruromorpha</taxon>
        <taxon>Filarioidea</taxon>
        <taxon>Setariidae</taxon>
        <taxon>Setaria</taxon>
    </lineage>
</organism>
<comment type="catalytic activity">
    <reaction evidence="3">
        <text>Random hydrolysis of (1-&gt;4)-linkages between N-acetyl-beta-D-glucosamine and D-glucuronate residues in hyaluronate.</text>
        <dbReference type="EC" id="3.2.1.35"/>
    </reaction>
</comment>